<dbReference type="Gene3D" id="3.40.50.300">
    <property type="entry name" value="P-loop containing nucleotide triphosphate hydrolases"/>
    <property type="match status" value="1"/>
</dbReference>
<dbReference type="AlphaFoldDB" id="A0A1F5SCF5"/>
<sequence>MDISHYFKQAIKQNASDLHLAAGSAPALRIGGDLVKLNQGVINGYDLERAISSLISKKTMEKLARKRELDFSQDFFGSRFRVNLHYQEGKIGLTARLVSKTIPTPLELRFNDVLYRLTHLRDGLIIVTGPSGSGKSTTMACMINIINNERRAHIVTIEDPVEYLFAEEQSIIEQRELGHDTISFASALKYALRQDPNVIMLGEMRDAETISAVITAAETGHLVISTLHTSTAPETINRIVDVFPSHRQKQILIQLSSILRAVIAQALVPKIGGGRVAAREIMINNSATANLIRSNQIGQIYSVIQTGQRDGMMTMNKAIDKLFSDGLISKDVARNNKRNPETQASYY</sequence>
<reference evidence="3 4" key="1">
    <citation type="journal article" date="2016" name="Nat. Commun.">
        <title>Thousands of microbial genomes shed light on interconnected biogeochemical processes in an aquifer system.</title>
        <authorList>
            <person name="Anantharaman K."/>
            <person name="Brown C.T."/>
            <person name="Hug L.A."/>
            <person name="Sharon I."/>
            <person name="Castelle C.J."/>
            <person name="Probst A.J."/>
            <person name="Thomas B.C."/>
            <person name="Singh A."/>
            <person name="Wilkins M.J."/>
            <person name="Karaoz U."/>
            <person name="Brodie E.L."/>
            <person name="Williams K.H."/>
            <person name="Hubbard S.S."/>
            <person name="Banfield J.F."/>
        </authorList>
    </citation>
    <scope>NUCLEOTIDE SEQUENCE [LARGE SCALE GENOMIC DNA]</scope>
</reference>
<comment type="similarity">
    <text evidence="1">Belongs to the GSP E family.</text>
</comment>
<dbReference type="STRING" id="1797989.A3H66_02065"/>
<dbReference type="PANTHER" id="PTHR30486">
    <property type="entry name" value="TWITCHING MOTILITY PROTEIN PILT"/>
    <property type="match status" value="1"/>
</dbReference>
<dbReference type="InterPro" id="IPR006321">
    <property type="entry name" value="PilT/PilU"/>
</dbReference>
<dbReference type="SUPFAM" id="SSF52540">
    <property type="entry name" value="P-loop containing nucleoside triphosphate hydrolases"/>
    <property type="match status" value="1"/>
</dbReference>
<dbReference type="CDD" id="cd01131">
    <property type="entry name" value="PilT"/>
    <property type="match status" value="1"/>
</dbReference>
<evidence type="ECO:0000313" key="3">
    <source>
        <dbReference type="EMBL" id="OGF24296.1"/>
    </source>
</evidence>
<dbReference type="InterPro" id="IPR001482">
    <property type="entry name" value="T2SS/T4SS_dom"/>
</dbReference>
<dbReference type="InterPro" id="IPR050921">
    <property type="entry name" value="T4SS_GSP_E_ATPase"/>
</dbReference>
<feature type="domain" description="Bacterial type II secretion system protein E" evidence="2">
    <location>
        <begin position="114"/>
        <end position="272"/>
    </location>
</feature>
<dbReference type="NCBIfam" id="TIGR01420">
    <property type="entry name" value="pilT_fam"/>
    <property type="match status" value="1"/>
</dbReference>
<dbReference type="Gene3D" id="3.30.450.90">
    <property type="match status" value="1"/>
</dbReference>
<dbReference type="GO" id="GO:0005524">
    <property type="term" value="F:ATP binding"/>
    <property type="evidence" value="ECO:0007669"/>
    <property type="project" value="InterPro"/>
</dbReference>
<dbReference type="Pfam" id="PF00437">
    <property type="entry name" value="T2SSE"/>
    <property type="match status" value="1"/>
</dbReference>
<protein>
    <recommendedName>
        <fullName evidence="2">Bacterial type II secretion system protein E domain-containing protein</fullName>
    </recommendedName>
</protein>
<proteinExistence type="inferred from homology"/>
<organism evidence="3 4">
    <name type="scientific">Candidatus Falkowbacteria bacterium RIFCSPLOWO2_02_FULL_45_21</name>
    <dbReference type="NCBI Taxonomy" id="1797989"/>
    <lineage>
        <taxon>Bacteria</taxon>
        <taxon>Candidatus Falkowiibacteriota</taxon>
    </lineage>
</organism>
<name>A0A1F5SCF5_9BACT</name>
<gene>
    <name evidence="3" type="ORF">A3H66_02065</name>
</gene>
<dbReference type="InterPro" id="IPR027417">
    <property type="entry name" value="P-loop_NTPase"/>
</dbReference>
<comment type="caution">
    <text evidence="3">The sequence shown here is derived from an EMBL/GenBank/DDBJ whole genome shotgun (WGS) entry which is preliminary data.</text>
</comment>
<dbReference type="Proteomes" id="UP000178783">
    <property type="component" value="Unassembled WGS sequence"/>
</dbReference>
<evidence type="ECO:0000256" key="1">
    <source>
        <dbReference type="ARBA" id="ARBA00006611"/>
    </source>
</evidence>
<accession>A0A1F5SCF5</accession>
<dbReference type="EMBL" id="MFFW01000028">
    <property type="protein sequence ID" value="OGF24296.1"/>
    <property type="molecule type" value="Genomic_DNA"/>
</dbReference>
<evidence type="ECO:0000259" key="2">
    <source>
        <dbReference type="Pfam" id="PF00437"/>
    </source>
</evidence>
<evidence type="ECO:0000313" key="4">
    <source>
        <dbReference type="Proteomes" id="UP000178783"/>
    </source>
</evidence>
<dbReference type="GO" id="GO:0016887">
    <property type="term" value="F:ATP hydrolysis activity"/>
    <property type="evidence" value="ECO:0007669"/>
    <property type="project" value="InterPro"/>
</dbReference>